<accession>X0RZP1</accession>
<evidence type="ECO:0000313" key="1">
    <source>
        <dbReference type="EMBL" id="GAF74294.1"/>
    </source>
</evidence>
<organism evidence="1">
    <name type="scientific">marine sediment metagenome</name>
    <dbReference type="NCBI Taxonomy" id="412755"/>
    <lineage>
        <taxon>unclassified sequences</taxon>
        <taxon>metagenomes</taxon>
        <taxon>ecological metagenomes</taxon>
    </lineage>
</organism>
<comment type="caution">
    <text evidence="1">The sequence shown here is derived from an EMBL/GenBank/DDBJ whole genome shotgun (WGS) entry which is preliminary data.</text>
</comment>
<reference evidence="1" key="1">
    <citation type="journal article" date="2014" name="Front. Microbiol.">
        <title>High frequency of phylogenetically diverse reductive dehalogenase-homologous genes in deep subseafloor sedimentary metagenomes.</title>
        <authorList>
            <person name="Kawai M."/>
            <person name="Futagami T."/>
            <person name="Toyoda A."/>
            <person name="Takaki Y."/>
            <person name="Nishi S."/>
            <person name="Hori S."/>
            <person name="Arai W."/>
            <person name="Tsubouchi T."/>
            <person name="Morono Y."/>
            <person name="Uchiyama I."/>
            <person name="Ito T."/>
            <person name="Fujiyama A."/>
            <person name="Inagaki F."/>
            <person name="Takami H."/>
        </authorList>
    </citation>
    <scope>NUCLEOTIDE SEQUENCE</scope>
    <source>
        <strain evidence="1">Expedition CK06-06</strain>
    </source>
</reference>
<proteinExistence type="predicted"/>
<feature type="non-terminal residue" evidence="1">
    <location>
        <position position="1"/>
    </location>
</feature>
<dbReference type="EMBL" id="BARS01002884">
    <property type="protein sequence ID" value="GAF74294.1"/>
    <property type="molecule type" value="Genomic_DNA"/>
</dbReference>
<dbReference type="AlphaFoldDB" id="X0RZP1"/>
<gene>
    <name evidence="1" type="ORF">S01H1_05541</name>
</gene>
<sequence>AEPVPAIFIGGGALVVPKTDISGVSEVVSPDHFEVGGAVGTTIAEIGAYAEGVVDLEVEDRDGAIEQVTGHAIDNAVKAGAIRETVEVIDIEEIPFTYMPGKREKIRIRVKGKVLQ</sequence>
<evidence type="ECO:0008006" key="2">
    <source>
        <dbReference type="Google" id="ProtNLM"/>
    </source>
</evidence>
<protein>
    <recommendedName>
        <fullName evidence="2">Hydantoinase A/oxoprolinase domain-containing protein</fullName>
    </recommendedName>
</protein>
<name>X0RZP1_9ZZZZ</name>